<feature type="region of interest" description="Disordered" evidence="1">
    <location>
        <begin position="38"/>
        <end position="65"/>
    </location>
</feature>
<protein>
    <submittedName>
        <fullName evidence="2">Uncharacterized protein</fullName>
    </submittedName>
</protein>
<dbReference type="AlphaFoldDB" id="A0A256H0B7"/>
<dbReference type="Proteomes" id="UP000216363">
    <property type="component" value="Unassembled WGS sequence"/>
</dbReference>
<dbReference type="EMBL" id="NNRN01000019">
    <property type="protein sequence ID" value="OYR32688.1"/>
    <property type="molecule type" value="Genomic_DNA"/>
</dbReference>
<sequence>MLIQKTAMRRFDAAELDRVDNSWARFSITFRHVLPPVATPPQTSSAYAGSRTAGLSPRAKWGDRL</sequence>
<gene>
    <name evidence="2" type="ORF">CES86_5568</name>
</gene>
<proteinExistence type="predicted"/>
<comment type="caution">
    <text evidence="2">The sequence shown here is derived from an EMBL/GenBank/DDBJ whole genome shotgun (WGS) entry which is preliminary data.</text>
</comment>
<name>A0A256H0B7_9HYPH</name>
<evidence type="ECO:0000313" key="2">
    <source>
        <dbReference type="EMBL" id="OYR32688.1"/>
    </source>
</evidence>
<accession>A0A256H0B7</accession>
<evidence type="ECO:0000313" key="3">
    <source>
        <dbReference type="Proteomes" id="UP000216363"/>
    </source>
</evidence>
<reference evidence="2 3" key="1">
    <citation type="submission" date="2017-07" db="EMBL/GenBank/DDBJ databases">
        <title>Draft genome of Ochrobactrum lupini type strain LUP21.</title>
        <authorList>
            <person name="Krzyzanowska D.M."/>
            <person name="Jafra S."/>
        </authorList>
    </citation>
    <scope>NUCLEOTIDE SEQUENCE [LARGE SCALE GENOMIC DNA]</scope>
    <source>
        <strain evidence="2 3">LUP21</strain>
    </source>
</reference>
<evidence type="ECO:0000256" key="1">
    <source>
        <dbReference type="SAM" id="MobiDB-lite"/>
    </source>
</evidence>
<organism evidence="2 3">
    <name type="scientific">Brucella lupini</name>
    <dbReference type="NCBI Taxonomy" id="255457"/>
    <lineage>
        <taxon>Bacteria</taxon>
        <taxon>Pseudomonadati</taxon>
        <taxon>Pseudomonadota</taxon>
        <taxon>Alphaproteobacteria</taxon>
        <taxon>Hyphomicrobiales</taxon>
        <taxon>Brucellaceae</taxon>
        <taxon>Brucella/Ochrobactrum group</taxon>
        <taxon>Brucella</taxon>
    </lineage>
</organism>